<sequence length="213" mass="23790">MLFDETLVHYRQVGIGGRMGFGKRPCILVIDFQKGFTKAQYPLAGNLDNEVHATREVLEVARKKNVPIVFTVIAFDGSGYDGGRYVDKIPTLKTLIRGTPLVELDDRLMTQPTEIIIEKKHPSAFFGTPLTSVLNSSQIDTTIICGCVTSSCVRATALDSMQLGYYTIIPRQCVGDRVRGPHEANLFDLDTKIADVVDKDHVIEYLQRLPFDR</sequence>
<accession>A0A933GKX4</accession>
<gene>
    <name evidence="3" type="ORF">HY730_03710</name>
</gene>
<feature type="domain" description="Isochorismatase-like" evidence="2">
    <location>
        <begin position="26"/>
        <end position="199"/>
    </location>
</feature>
<dbReference type="PANTHER" id="PTHR43540">
    <property type="entry name" value="PEROXYUREIDOACRYLATE/UREIDOACRYLATE AMIDOHYDROLASE-RELATED"/>
    <property type="match status" value="1"/>
</dbReference>
<dbReference type="PANTHER" id="PTHR43540:SF1">
    <property type="entry name" value="ISOCHORISMATASE HYDROLASE"/>
    <property type="match status" value="1"/>
</dbReference>
<dbReference type="Gene3D" id="3.40.50.850">
    <property type="entry name" value="Isochorismatase-like"/>
    <property type="match status" value="1"/>
</dbReference>
<proteinExistence type="predicted"/>
<dbReference type="InterPro" id="IPR050272">
    <property type="entry name" value="Isochorismatase-like_hydrls"/>
</dbReference>
<reference evidence="3" key="1">
    <citation type="submission" date="2020-07" db="EMBL/GenBank/DDBJ databases">
        <title>Huge and variable diversity of episymbiotic CPR bacteria and DPANN archaea in groundwater ecosystems.</title>
        <authorList>
            <person name="He C.Y."/>
            <person name="Keren R."/>
            <person name="Whittaker M."/>
            <person name="Farag I.F."/>
            <person name="Doudna J."/>
            <person name="Cate J.H.D."/>
            <person name="Banfield J.F."/>
        </authorList>
    </citation>
    <scope>NUCLEOTIDE SEQUENCE</scope>
    <source>
        <strain evidence="3">NC_groundwater_1482_Ag_S-0.65um_47_24</strain>
    </source>
</reference>
<dbReference type="EMBL" id="JACQWF010000166">
    <property type="protein sequence ID" value="MBI4595467.1"/>
    <property type="molecule type" value="Genomic_DNA"/>
</dbReference>
<dbReference type="AlphaFoldDB" id="A0A933GKX4"/>
<keyword evidence="1" id="KW-0378">Hydrolase</keyword>
<evidence type="ECO:0000313" key="4">
    <source>
        <dbReference type="Proteomes" id="UP000772181"/>
    </source>
</evidence>
<dbReference type="SUPFAM" id="SSF52499">
    <property type="entry name" value="Isochorismatase-like hydrolases"/>
    <property type="match status" value="1"/>
</dbReference>
<name>A0A933GKX4_UNCTE</name>
<dbReference type="InterPro" id="IPR036380">
    <property type="entry name" value="Isochorismatase-like_sf"/>
</dbReference>
<organism evidence="3 4">
    <name type="scientific">Tectimicrobiota bacterium</name>
    <dbReference type="NCBI Taxonomy" id="2528274"/>
    <lineage>
        <taxon>Bacteria</taxon>
        <taxon>Pseudomonadati</taxon>
        <taxon>Nitrospinota/Tectimicrobiota group</taxon>
        <taxon>Candidatus Tectimicrobiota</taxon>
    </lineage>
</organism>
<evidence type="ECO:0000313" key="3">
    <source>
        <dbReference type="EMBL" id="MBI4595467.1"/>
    </source>
</evidence>
<evidence type="ECO:0000256" key="1">
    <source>
        <dbReference type="ARBA" id="ARBA00022801"/>
    </source>
</evidence>
<comment type="caution">
    <text evidence="3">The sequence shown here is derived from an EMBL/GenBank/DDBJ whole genome shotgun (WGS) entry which is preliminary data.</text>
</comment>
<evidence type="ECO:0000259" key="2">
    <source>
        <dbReference type="Pfam" id="PF00857"/>
    </source>
</evidence>
<dbReference type="Pfam" id="PF00857">
    <property type="entry name" value="Isochorismatase"/>
    <property type="match status" value="1"/>
</dbReference>
<dbReference type="Proteomes" id="UP000772181">
    <property type="component" value="Unassembled WGS sequence"/>
</dbReference>
<dbReference type="InterPro" id="IPR000868">
    <property type="entry name" value="Isochorismatase-like_dom"/>
</dbReference>
<protein>
    <submittedName>
        <fullName evidence="3">Isochorismatase family protein</fullName>
    </submittedName>
</protein>
<dbReference type="GO" id="GO:0016787">
    <property type="term" value="F:hydrolase activity"/>
    <property type="evidence" value="ECO:0007669"/>
    <property type="project" value="UniProtKB-KW"/>
</dbReference>